<dbReference type="PANTHER" id="PTHR30522:SF0">
    <property type="entry name" value="NUCLEOSIDE TRIPHOSPHATE PYROPHOSPHOHYDROLASE"/>
    <property type="match status" value="1"/>
</dbReference>
<protein>
    <submittedName>
        <fullName evidence="3">Nucleoside triphosphate pyrophosphohydrolase</fullName>
    </submittedName>
</protein>
<gene>
    <name evidence="2" type="ORF">CH360_08330</name>
    <name evidence="3" type="ORF">CH373_13355</name>
</gene>
<dbReference type="GO" id="GO:0047429">
    <property type="term" value="F:nucleoside triphosphate diphosphatase activity"/>
    <property type="evidence" value="ECO:0007669"/>
    <property type="project" value="InterPro"/>
</dbReference>
<dbReference type="GO" id="GO:0006950">
    <property type="term" value="P:response to stress"/>
    <property type="evidence" value="ECO:0007669"/>
    <property type="project" value="UniProtKB-ARBA"/>
</dbReference>
<dbReference type="CDD" id="cd11529">
    <property type="entry name" value="NTP-PPase_MazG_Cterm"/>
    <property type="match status" value="1"/>
</dbReference>
<proteinExistence type="predicted"/>
<keyword evidence="3" id="KW-0378">Hydrolase</keyword>
<keyword evidence="4" id="KW-1185">Reference proteome</keyword>
<evidence type="ECO:0000313" key="3">
    <source>
        <dbReference type="EMBL" id="PJZ72687.1"/>
    </source>
</evidence>
<dbReference type="EMBL" id="NPDZ01000008">
    <property type="protein sequence ID" value="PJZ72687.1"/>
    <property type="molecule type" value="Genomic_DNA"/>
</dbReference>
<dbReference type="CDD" id="cd11528">
    <property type="entry name" value="NTP-PPase_MazG_Nterm"/>
    <property type="match status" value="1"/>
</dbReference>
<dbReference type="NCBIfam" id="TIGR00444">
    <property type="entry name" value="mazG"/>
    <property type="match status" value="1"/>
</dbReference>
<dbReference type="GO" id="GO:0046076">
    <property type="term" value="P:dTTP catabolic process"/>
    <property type="evidence" value="ECO:0007669"/>
    <property type="project" value="TreeGrafter"/>
</dbReference>
<evidence type="ECO:0000313" key="2">
    <source>
        <dbReference type="EMBL" id="PJZ69905.1"/>
    </source>
</evidence>
<organism evidence="3 5">
    <name type="scientific">Leptospira perolatii</name>
    <dbReference type="NCBI Taxonomy" id="2023191"/>
    <lineage>
        <taxon>Bacteria</taxon>
        <taxon>Pseudomonadati</taxon>
        <taxon>Spirochaetota</taxon>
        <taxon>Spirochaetia</taxon>
        <taxon>Leptospirales</taxon>
        <taxon>Leptospiraceae</taxon>
        <taxon>Leptospira</taxon>
    </lineage>
</organism>
<dbReference type="Proteomes" id="UP000231990">
    <property type="component" value="Unassembled WGS sequence"/>
</dbReference>
<evidence type="ECO:0000313" key="4">
    <source>
        <dbReference type="Proteomes" id="UP000231962"/>
    </source>
</evidence>
<reference evidence="4 5" key="1">
    <citation type="submission" date="2017-07" db="EMBL/GenBank/DDBJ databases">
        <title>Leptospira spp. isolated from tropical soils.</title>
        <authorList>
            <person name="Thibeaux R."/>
            <person name="Iraola G."/>
            <person name="Ferres I."/>
            <person name="Bierque E."/>
            <person name="Girault D."/>
            <person name="Soupe-Gilbert M.-E."/>
            <person name="Picardeau M."/>
            <person name="Goarant C."/>
        </authorList>
    </citation>
    <scope>NUCLEOTIDE SEQUENCE [LARGE SCALE GENOMIC DNA]</scope>
    <source>
        <strain evidence="3 5">FH1-B-B1</strain>
        <strain evidence="2 4">FH1-B-C1</strain>
    </source>
</reference>
<dbReference type="GO" id="GO:0046061">
    <property type="term" value="P:dATP catabolic process"/>
    <property type="evidence" value="ECO:0007669"/>
    <property type="project" value="TreeGrafter"/>
</dbReference>
<dbReference type="NCBIfam" id="NF007113">
    <property type="entry name" value="PRK09562.1"/>
    <property type="match status" value="1"/>
</dbReference>
<dbReference type="InterPro" id="IPR048011">
    <property type="entry name" value="NTP-PPase_MazG-like_C"/>
</dbReference>
<dbReference type="Proteomes" id="UP000231962">
    <property type="component" value="Unassembled WGS sequence"/>
</dbReference>
<dbReference type="GO" id="GO:0046081">
    <property type="term" value="P:dUTP catabolic process"/>
    <property type="evidence" value="ECO:0007669"/>
    <property type="project" value="TreeGrafter"/>
</dbReference>
<dbReference type="Gene3D" id="1.10.287.1080">
    <property type="entry name" value="MazG-like"/>
    <property type="match status" value="2"/>
</dbReference>
<feature type="domain" description="NTP pyrophosphohydrolase MazG-like" evidence="1">
    <location>
        <begin position="187"/>
        <end position="249"/>
    </location>
</feature>
<dbReference type="EMBL" id="NPDY01000006">
    <property type="protein sequence ID" value="PJZ69905.1"/>
    <property type="molecule type" value="Genomic_DNA"/>
</dbReference>
<evidence type="ECO:0000259" key="1">
    <source>
        <dbReference type="Pfam" id="PF03819"/>
    </source>
</evidence>
<evidence type="ECO:0000313" key="5">
    <source>
        <dbReference type="Proteomes" id="UP000231990"/>
    </source>
</evidence>
<dbReference type="GO" id="GO:0046047">
    <property type="term" value="P:TTP catabolic process"/>
    <property type="evidence" value="ECO:0007669"/>
    <property type="project" value="TreeGrafter"/>
</dbReference>
<feature type="domain" description="NTP pyrophosphohydrolase MazG-like" evidence="1">
    <location>
        <begin position="35"/>
        <end position="108"/>
    </location>
</feature>
<dbReference type="PANTHER" id="PTHR30522">
    <property type="entry name" value="NUCLEOSIDE TRIPHOSPHATE PYROPHOSPHOHYDROLASE"/>
    <property type="match status" value="1"/>
</dbReference>
<name>A0A2M9ZKU0_9LEPT</name>
<dbReference type="NCBIfam" id="NF047540">
    <property type="entry name" value="LIC_13241_dom"/>
    <property type="match status" value="1"/>
</dbReference>
<dbReference type="Pfam" id="PF03819">
    <property type="entry name" value="MazG"/>
    <property type="match status" value="2"/>
</dbReference>
<accession>A0A2M9ZKU0</accession>
<dbReference type="FunFam" id="1.10.287.1080:FF:000001">
    <property type="entry name" value="Nucleoside triphosphate pyrophosphohydrolase"/>
    <property type="match status" value="1"/>
</dbReference>
<dbReference type="AlphaFoldDB" id="A0A2M9ZKU0"/>
<dbReference type="RefSeq" id="WP_100713573.1">
    <property type="nucleotide sequence ID" value="NZ_NPDY01000006.1"/>
</dbReference>
<dbReference type="SUPFAM" id="SSF101386">
    <property type="entry name" value="all-alpha NTP pyrophosphatases"/>
    <property type="match status" value="2"/>
</dbReference>
<dbReference type="OrthoDB" id="9808939at2"/>
<dbReference type="GO" id="GO:0046052">
    <property type="term" value="P:UTP catabolic process"/>
    <property type="evidence" value="ECO:0007669"/>
    <property type="project" value="TreeGrafter"/>
</dbReference>
<comment type="caution">
    <text evidence="3">The sequence shown here is derived from an EMBL/GenBank/DDBJ whole genome shotgun (WGS) entry which is preliminary data.</text>
</comment>
<dbReference type="InterPro" id="IPR011551">
    <property type="entry name" value="NTP_PyrPHydrolase_MazG"/>
</dbReference>
<dbReference type="GO" id="GO:0006203">
    <property type="term" value="P:dGTP catabolic process"/>
    <property type="evidence" value="ECO:0007669"/>
    <property type="project" value="TreeGrafter"/>
</dbReference>
<dbReference type="InterPro" id="IPR004518">
    <property type="entry name" value="MazG-like_dom"/>
</dbReference>
<dbReference type="InterPro" id="IPR048015">
    <property type="entry name" value="NTP-PPase_MazG-like_N"/>
</dbReference>
<sequence length="408" mass="47144">MDAPDKNQFPTYMEYLRDITAKLRSENGCPWDREQTHLTLIPYIIEESQEVVDALLRSDDEHLKEELGDLLFQVTLHSQIAAERGSFHFEDVAKDVAEKLILRHPHVFESKDHSLKTASDVVENWDSLKQKEKEKRGRAPELKRTQKGASILSGVPETFPSLLKAEKFQKKAAKAGFDWKDIKGVEEKLREELEEFISEINVRSEVTTNQIRMEEELGDLLFTIVNLARKLGLSSESALTRTNSKFKKRIELMEMECSRKGLSFSELSLEALDQMWDQAKNELDSHKIQNPLIEQSKQSQILIDQLFSVLYFKDVGQEDWPKRFEFSLASDEFEAIFSSMGSFTIVPLRPVLGTRSQPIFYLNLNKTDKGGWDWVDLDENHFSDLSEILEAIRDSIKKYTAHLKNKLE</sequence>